<reference evidence="2 3" key="1">
    <citation type="journal article" date="2018" name="Nat. Ecol. Evol.">
        <title>Pezizomycetes genomes reveal the molecular basis of ectomycorrhizal truffle lifestyle.</title>
        <authorList>
            <person name="Murat C."/>
            <person name="Payen T."/>
            <person name="Noel B."/>
            <person name="Kuo A."/>
            <person name="Morin E."/>
            <person name="Chen J."/>
            <person name="Kohler A."/>
            <person name="Krizsan K."/>
            <person name="Balestrini R."/>
            <person name="Da Silva C."/>
            <person name="Montanini B."/>
            <person name="Hainaut M."/>
            <person name="Levati E."/>
            <person name="Barry K.W."/>
            <person name="Belfiori B."/>
            <person name="Cichocki N."/>
            <person name="Clum A."/>
            <person name="Dockter R.B."/>
            <person name="Fauchery L."/>
            <person name="Guy J."/>
            <person name="Iotti M."/>
            <person name="Le Tacon F."/>
            <person name="Lindquist E.A."/>
            <person name="Lipzen A."/>
            <person name="Malagnac F."/>
            <person name="Mello A."/>
            <person name="Molinier V."/>
            <person name="Miyauchi S."/>
            <person name="Poulain J."/>
            <person name="Riccioni C."/>
            <person name="Rubini A."/>
            <person name="Sitrit Y."/>
            <person name="Splivallo R."/>
            <person name="Traeger S."/>
            <person name="Wang M."/>
            <person name="Zifcakova L."/>
            <person name="Wipf D."/>
            <person name="Zambonelli A."/>
            <person name="Paolocci F."/>
            <person name="Nowrousian M."/>
            <person name="Ottonello S."/>
            <person name="Baldrian P."/>
            <person name="Spatafora J.W."/>
            <person name="Henrissat B."/>
            <person name="Nagy L.G."/>
            <person name="Aury J.M."/>
            <person name="Wincker P."/>
            <person name="Grigoriev I.V."/>
            <person name="Bonfante P."/>
            <person name="Martin F.M."/>
        </authorList>
    </citation>
    <scope>NUCLEOTIDE SEQUENCE [LARGE SCALE GENOMIC DNA]</scope>
    <source>
        <strain evidence="2 3">CCBAS932</strain>
    </source>
</reference>
<sequence length="203" mass="22571">MSPSERTIHDLNITLNITRLRSGLSALHSTLSRYRCWLHTIPAHKSYAPAYYAYLCRSYPSECAEPDYEKDAAEKALARVAEMEVEIVRLGALLGRYEAVLEESKRAVEEEERALMEGLKAYRAALEPLIRNGMEKQVVGTEKQVVGVEKKVLKMEQGPPDTEPEEVKAEGGEGQVDGEYEADDEGPFPGSGGWAGFLALPIW</sequence>
<organism evidence="2 3">
    <name type="scientific">Morchella conica CCBAS932</name>
    <dbReference type="NCBI Taxonomy" id="1392247"/>
    <lineage>
        <taxon>Eukaryota</taxon>
        <taxon>Fungi</taxon>
        <taxon>Dikarya</taxon>
        <taxon>Ascomycota</taxon>
        <taxon>Pezizomycotina</taxon>
        <taxon>Pezizomycetes</taxon>
        <taxon>Pezizales</taxon>
        <taxon>Morchellaceae</taxon>
        <taxon>Morchella</taxon>
    </lineage>
</organism>
<keyword evidence="3" id="KW-1185">Reference proteome</keyword>
<evidence type="ECO:0000313" key="3">
    <source>
        <dbReference type="Proteomes" id="UP000277580"/>
    </source>
</evidence>
<dbReference type="InParanoid" id="A0A3N4KGU0"/>
<dbReference type="AlphaFoldDB" id="A0A3N4KGU0"/>
<gene>
    <name evidence="2" type="ORF">P167DRAFT_578046</name>
</gene>
<dbReference type="Proteomes" id="UP000277580">
    <property type="component" value="Unassembled WGS sequence"/>
</dbReference>
<feature type="region of interest" description="Disordered" evidence="1">
    <location>
        <begin position="154"/>
        <end position="193"/>
    </location>
</feature>
<feature type="compositionally biased region" description="Acidic residues" evidence="1">
    <location>
        <begin position="176"/>
        <end position="186"/>
    </location>
</feature>
<dbReference type="EMBL" id="ML119160">
    <property type="protein sequence ID" value="RPB08668.1"/>
    <property type="molecule type" value="Genomic_DNA"/>
</dbReference>
<evidence type="ECO:0000256" key="1">
    <source>
        <dbReference type="SAM" id="MobiDB-lite"/>
    </source>
</evidence>
<evidence type="ECO:0000313" key="2">
    <source>
        <dbReference type="EMBL" id="RPB08668.1"/>
    </source>
</evidence>
<dbReference type="OrthoDB" id="5403363at2759"/>
<protein>
    <submittedName>
        <fullName evidence="2">Uncharacterized protein</fullName>
    </submittedName>
</protein>
<proteinExistence type="predicted"/>
<name>A0A3N4KGU0_9PEZI</name>
<accession>A0A3N4KGU0</accession>